<dbReference type="AlphaFoldDB" id="A0A7J6HD83"/>
<feature type="compositionally biased region" description="Gly residues" evidence="1">
    <location>
        <begin position="1"/>
        <end position="10"/>
    </location>
</feature>
<keyword evidence="3" id="KW-1185">Reference proteome</keyword>
<dbReference type="EMBL" id="JAATIQ010000049">
    <property type="protein sequence ID" value="KAF4393303.1"/>
    <property type="molecule type" value="Genomic_DNA"/>
</dbReference>
<evidence type="ECO:0000256" key="1">
    <source>
        <dbReference type="SAM" id="MobiDB-lite"/>
    </source>
</evidence>
<evidence type="ECO:0000313" key="2">
    <source>
        <dbReference type="EMBL" id="KAF4393303.1"/>
    </source>
</evidence>
<feature type="region of interest" description="Disordered" evidence="1">
    <location>
        <begin position="1"/>
        <end position="27"/>
    </location>
</feature>
<reference evidence="2 3" key="1">
    <citation type="journal article" date="2020" name="bioRxiv">
        <title>Sequence and annotation of 42 cannabis genomes reveals extensive copy number variation in cannabinoid synthesis and pathogen resistance genes.</title>
        <authorList>
            <person name="Mckernan K.J."/>
            <person name="Helbert Y."/>
            <person name="Kane L.T."/>
            <person name="Ebling H."/>
            <person name="Zhang L."/>
            <person name="Liu B."/>
            <person name="Eaton Z."/>
            <person name="Mclaughlin S."/>
            <person name="Kingan S."/>
            <person name="Baybayan P."/>
            <person name="Concepcion G."/>
            <person name="Jordan M."/>
            <person name="Riva A."/>
            <person name="Barbazuk W."/>
            <person name="Harkins T."/>
        </authorList>
    </citation>
    <scope>NUCLEOTIDE SEQUENCE [LARGE SCALE GENOMIC DNA]</scope>
    <source>
        <strain evidence="3">cv. Jamaican Lion 4</strain>
        <tissue evidence="2">Leaf</tissue>
    </source>
</reference>
<dbReference type="Proteomes" id="UP000583929">
    <property type="component" value="Unassembled WGS sequence"/>
</dbReference>
<accession>A0A7J6HD83</accession>
<gene>
    <name evidence="2" type="ORF">G4B88_002037</name>
</gene>
<name>A0A7J6HD83_CANSA</name>
<protein>
    <submittedName>
        <fullName evidence="2">Uncharacterized protein</fullName>
    </submittedName>
</protein>
<proteinExistence type="predicted"/>
<evidence type="ECO:0000313" key="3">
    <source>
        <dbReference type="Proteomes" id="UP000583929"/>
    </source>
</evidence>
<feature type="compositionally biased region" description="Basic and acidic residues" evidence="1">
    <location>
        <begin position="18"/>
        <end position="27"/>
    </location>
</feature>
<sequence>MVMVVCGGGLGEEEREEEEGRKEEEDEIGDVRTYRMQTLSIKPQLIGCSGVGFHLGTGLLSFYYVQQGSIDLTGFGFGPVSESEETHSLGSQHHSNGLESTLNRPSKWIVSGIFAAVLLGRHDAEAVWFAMAICCIKTIEQETLSKESKGSISLKSFLLSFFDFQSRPGRKGVTDLIKALLRVFTVLWVREVWKREKNNNNNKKKTKTTKKNPLICLSVSLRDEMGFSRRRVSCASSAALKSPLSSYHQREFLMLSGTLQWMKFSNTIFNNNADHQLISKINNSILNH</sequence>
<organism evidence="2 3">
    <name type="scientific">Cannabis sativa</name>
    <name type="common">Hemp</name>
    <name type="synonym">Marijuana</name>
    <dbReference type="NCBI Taxonomy" id="3483"/>
    <lineage>
        <taxon>Eukaryota</taxon>
        <taxon>Viridiplantae</taxon>
        <taxon>Streptophyta</taxon>
        <taxon>Embryophyta</taxon>
        <taxon>Tracheophyta</taxon>
        <taxon>Spermatophyta</taxon>
        <taxon>Magnoliopsida</taxon>
        <taxon>eudicotyledons</taxon>
        <taxon>Gunneridae</taxon>
        <taxon>Pentapetalae</taxon>
        <taxon>rosids</taxon>
        <taxon>fabids</taxon>
        <taxon>Rosales</taxon>
        <taxon>Cannabaceae</taxon>
        <taxon>Cannabis</taxon>
    </lineage>
</organism>
<comment type="caution">
    <text evidence="2">The sequence shown here is derived from an EMBL/GenBank/DDBJ whole genome shotgun (WGS) entry which is preliminary data.</text>
</comment>